<dbReference type="RefSeq" id="WP_087512827.1">
    <property type="nucleotide sequence ID" value="NZ_CP032134.1"/>
</dbReference>
<dbReference type="Proteomes" id="UP000263753">
    <property type="component" value="Chromosome"/>
</dbReference>
<protein>
    <recommendedName>
        <fullName evidence="3">Lipoprotein</fullName>
    </recommendedName>
</protein>
<dbReference type="KEGG" id="achi:CDG60_16030"/>
<evidence type="ECO:0000313" key="1">
    <source>
        <dbReference type="EMBL" id="AXY57936.1"/>
    </source>
</evidence>
<name>A0A3B7LYG8_9GAMM</name>
<gene>
    <name evidence="1" type="ORF">CDG60_16030</name>
</gene>
<evidence type="ECO:0000313" key="2">
    <source>
        <dbReference type="Proteomes" id="UP000263753"/>
    </source>
</evidence>
<dbReference type="AlphaFoldDB" id="A0A3B7LYG8"/>
<reference evidence="2" key="1">
    <citation type="submission" date="2018-09" db="EMBL/GenBank/DDBJ databases">
        <title>The complete genome of Acinetobacter sp. strain WCHAc010005.</title>
        <authorList>
            <person name="Hu Y."/>
            <person name="Long H."/>
            <person name="Feng Y."/>
            <person name="Zong Z."/>
        </authorList>
    </citation>
    <scope>NUCLEOTIDE SEQUENCE [LARGE SCALE GENOMIC DNA]</scope>
    <source>
        <strain evidence="2">WCHAc010005</strain>
    </source>
</reference>
<dbReference type="PROSITE" id="PS51257">
    <property type="entry name" value="PROKAR_LIPOPROTEIN"/>
    <property type="match status" value="1"/>
</dbReference>
<evidence type="ECO:0008006" key="3">
    <source>
        <dbReference type="Google" id="ProtNLM"/>
    </source>
</evidence>
<accession>A0A3B7LYG8</accession>
<sequence>MKIPFQKIAIVCLATSMVLSGGCVSPYFKRSYVSVAEQDGGNGKTVGSLFVWNSDVSAAVIDKKGHTCVQRALTTKDVKASVALSDQILKWTKALETTRNEKEREALSAAIATTSTLLTTTTERTAFLDTGLFYICQLGANNTLKQDEVIALSKQLIQSAADLKDNQFIPNTVNGANAPVRLVEPTPPQPPIEP</sequence>
<dbReference type="EMBL" id="CP032134">
    <property type="protein sequence ID" value="AXY57936.1"/>
    <property type="molecule type" value="Genomic_DNA"/>
</dbReference>
<organism evidence="1 2">
    <name type="scientific">Acinetobacter chinensis</name>
    <dbReference type="NCBI Taxonomy" id="2004650"/>
    <lineage>
        <taxon>Bacteria</taxon>
        <taxon>Pseudomonadati</taxon>
        <taxon>Pseudomonadota</taxon>
        <taxon>Gammaproteobacteria</taxon>
        <taxon>Moraxellales</taxon>
        <taxon>Moraxellaceae</taxon>
        <taxon>Acinetobacter</taxon>
    </lineage>
</organism>
<proteinExistence type="predicted"/>